<evidence type="ECO:0000256" key="6">
    <source>
        <dbReference type="ARBA" id="ARBA00023136"/>
    </source>
</evidence>
<proteinExistence type="inferred from homology"/>
<dbReference type="PANTHER" id="PTHR40043">
    <property type="entry name" value="UPF0719 INNER MEMBRANE PROTEIN YJFL"/>
    <property type="match status" value="1"/>
</dbReference>
<evidence type="ECO:0000313" key="8">
    <source>
        <dbReference type="EMBL" id="TVV75737.1"/>
    </source>
</evidence>
<evidence type="ECO:0000256" key="1">
    <source>
        <dbReference type="ARBA" id="ARBA00004651"/>
    </source>
</evidence>
<dbReference type="GO" id="GO:0005886">
    <property type="term" value="C:plasma membrane"/>
    <property type="evidence" value="ECO:0007669"/>
    <property type="project" value="UniProtKB-SubCell"/>
</dbReference>
<dbReference type="InterPro" id="IPR007140">
    <property type="entry name" value="DUF350"/>
</dbReference>
<dbReference type="Proteomes" id="UP000318681">
    <property type="component" value="Unassembled WGS sequence"/>
</dbReference>
<dbReference type="EMBL" id="VNIM01000017">
    <property type="protein sequence ID" value="TVV75737.1"/>
    <property type="molecule type" value="Genomic_DNA"/>
</dbReference>
<dbReference type="OrthoDB" id="5395971at2"/>
<evidence type="ECO:0000256" key="3">
    <source>
        <dbReference type="ARBA" id="ARBA00022475"/>
    </source>
</evidence>
<dbReference type="PANTHER" id="PTHR40043:SF1">
    <property type="entry name" value="UPF0719 INNER MEMBRANE PROTEIN YJFL"/>
    <property type="match status" value="1"/>
</dbReference>
<evidence type="ECO:0000256" key="4">
    <source>
        <dbReference type="ARBA" id="ARBA00022692"/>
    </source>
</evidence>
<protein>
    <submittedName>
        <fullName evidence="8">DUF350 domain-containing protein</fullName>
    </submittedName>
</protein>
<evidence type="ECO:0000256" key="7">
    <source>
        <dbReference type="SAM" id="Phobius"/>
    </source>
</evidence>
<evidence type="ECO:0000256" key="2">
    <source>
        <dbReference type="ARBA" id="ARBA00005779"/>
    </source>
</evidence>
<evidence type="ECO:0000313" key="9">
    <source>
        <dbReference type="Proteomes" id="UP000318681"/>
    </source>
</evidence>
<dbReference type="RefSeq" id="WP_145149179.1">
    <property type="nucleotide sequence ID" value="NZ_VNIM01000017.1"/>
</dbReference>
<accession>A0A558R8N4</accession>
<gene>
    <name evidence="8" type="ORF">FOY91_06145</name>
</gene>
<keyword evidence="6 7" id="KW-0472">Membrane</keyword>
<organism evidence="8 9">
    <name type="scientific">Alterirhizorhabdus solaris</name>
    <dbReference type="NCBI Taxonomy" id="2529389"/>
    <lineage>
        <taxon>Bacteria</taxon>
        <taxon>Pseudomonadati</taxon>
        <taxon>Pseudomonadota</taxon>
        <taxon>Alphaproteobacteria</taxon>
        <taxon>Sphingomonadales</taxon>
        <taxon>Rhizorhabdaceae</taxon>
        <taxon>Alterirhizorhabdus</taxon>
    </lineage>
</organism>
<comment type="subcellular location">
    <subcellularLocation>
        <location evidence="1">Cell membrane</location>
        <topology evidence="1">Multi-pass membrane protein</topology>
    </subcellularLocation>
</comment>
<evidence type="ECO:0000256" key="5">
    <source>
        <dbReference type="ARBA" id="ARBA00022989"/>
    </source>
</evidence>
<keyword evidence="4 7" id="KW-0812">Transmembrane</keyword>
<feature type="transmembrane region" description="Helical" evidence="7">
    <location>
        <begin position="79"/>
        <end position="101"/>
    </location>
</feature>
<feature type="transmembrane region" description="Helical" evidence="7">
    <location>
        <begin position="6"/>
        <end position="28"/>
    </location>
</feature>
<name>A0A558R8N4_9SPHN</name>
<dbReference type="Pfam" id="PF03994">
    <property type="entry name" value="DUF350"/>
    <property type="match status" value="1"/>
</dbReference>
<dbReference type="AlphaFoldDB" id="A0A558R8N4"/>
<feature type="transmembrane region" description="Helical" evidence="7">
    <location>
        <begin position="49"/>
        <end position="67"/>
    </location>
</feature>
<comment type="similarity">
    <text evidence="2">Belongs to the UPF0719 family.</text>
</comment>
<reference evidence="8 9" key="1">
    <citation type="submission" date="2019-07" db="EMBL/GenBank/DDBJ databases">
        <title>Sphingomonas solaris sp. nov., isolated from a solar panel from Boston, Massachusetts.</title>
        <authorList>
            <person name="Tanner K."/>
            <person name="Pascual J."/>
            <person name="Mancuso C."/>
            <person name="Pereto J."/>
            <person name="Khalil A."/>
            <person name="Vilanova C."/>
        </authorList>
    </citation>
    <scope>NUCLEOTIDE SEQUENCE [LARGE SCALE GENOMIC DNA]</scope>
    <source>
        <strain evidence="8 9">R4DWN</strain>
    </source>
</reference>
<keyword evidence="9" id="KW-1185">Reference proteome</keyword>
<keyword evidence="3" id="KW-1003">Cell membrane</keyword>
<feature type="transmembrane region" description="Helical" evidence="7">
    <location>
        <begin position="113"/>
        <end position="133"/>
    </location>
</feature>
<comment type="caution">
    <text evidence="8">The sequence shown here is derived from an EMBL/GenBank/DDBJ whole genome shotgun (WGS) entry which is preliminary data.</text>
</comment>
<keyword evidence="5 7" id="KW-1133">Transmembrane helix</keyword>
<sequence length="137" mass="14548">MIDTYGFQTGLTAFIVAFLVAGLFAIVFKVLYQWATPYHERTLIREGNVAAAITLGAALLGYILVLASALSHTASLVEFAVWALIAGVIQIVAFTIVRRIVMPDFADRIVRGELAAAVYMGSISIGVGVLNAACLTA</sequence>